<name>A0A0K6IA46_9HYPH</name>
<reference evidence="5" key="1">
    <citation type="submission" date="2015-08" db="EMBL/GenBank/DDBJ databases">
        <authorList>
            <person name="Varghese N."/>
        </authorList>
    </citation>
    <scope>NUCLEOTIDE SEQUENCE [LARGE SCALE GENOMIC DNA]</scope>
    <source>
        <strain evidence="5">DSM 23407</strain>
    </source>
</reference>
<gene>
    <name evidence="4" type="ORF">Ga0061067_11551</name>
</gene>
<dbReference type="RefSeq" id="WP_055456844.1">
    <property type="nucleotide sequence ID" value="NZ_CYHE01000015.1"/>
</dbReference>
<keyword evidence="2" id="KW-0809">Transit peptide</keyword>
<dbReference type="Proteomes" id="UP000183900">
    <property type="component" value="Unassembled WGS sequence"/>
</dbReference>
<dbReference type="Pfam" id="PF07542">
    <property type="entry name" value="ATP12"/>
    <property type="match status" value="1"/>
</dbReference>
<accession>A0A0K6IA46</accession>
<dbReference type="Gene3D" id="3.30.2180.10">
    <property type="entry name" value="ATP12-like"/>
    <property type="match status" value="1"/>
</dbReference>
<keyword evidence="3" id="KW-0143">Chaperone</keyword>
<evidence type="ECO:0000256" key="3">
    <source>
        <dbReference type="ARBA" id="ARBA00023186"/>
    </source>
</evidence>
<sequence length="258" mass="28246">MRDIFEEIHADLAKYDPVERAKELSRRELPKRFYDVASSAPAEGGHAVLLDGRAVKTPGRKPLLLPDARIAAAVAAEWQAQEKVINPGIMPLTRIANAAIDAVGARFAEVADEISRYAGNDALCYRASEPERLTERQRQSWDPLLAAAEAELGGRFRLSCGIMHVPQDEALVAAFRKALDGFTALELAALHTVTSVTGSAVIALLLARRNHGAEDLWAAAHVDEDWNAELWGEDTEARRIRTYKKTEFDAAALILGRG</sequence>
<dbReference type="InterPro" id="IPR023335">
    <property type="entry name" value="ATP12_ortho_dom_sf"/>
</dbReference>
<keyword evidence="5" id="KW-1185">Reference proteome</keyword>
<dbReference type="Gene3D" id="1.10.3580.10">
    <property type="entry name" value="ATP12 ATPase"/>
    <property type="match status" value="1"/>
</dbReference>
<dbReference type="EMBL" id="CYHE01000015">
    <property type="protein sequence ID" value="CUA99903.1"/>
    <property type="molecule type" value="Genomic_DNA"/>
</dbReference>
<dbReference type="PANTHER" id="PTHR21013:SF10">
    <property type="entry name" value="ATP SYNTHASE MITOCHONDRIAL F1 COMPLEX ASSEMBLY FACTOR 2"/>
    <property type="match status" value="1"/>
</dbReference>
<evidence type="ECO:0000256" key="2">
    <source>
        <dbReference type="ARBA" id="ARBA00022946"/>
    </source>
</evidence>
<dbReference type="InterPro" id="IPR011419">
    <property type="entry name" value="ATP12_ATP_synth-F1-assembly"/>
</dbReference>
<evidence type="ECO:0000313" key="5">
    <source>
        <dbReference type="Proteomes" id="UP000183900"/>
    </source>
</evidence>
<dbReference type="GO" id="GO:0043461">
    <property type="term" value="P:proton-transporting ATP synthase complex assembly"/>
    <property type="evidence" value="ECO:0007669"/>
    <property type="project" value="InterPro"/>
</dbReference>
<organism evidence="4 5">
    <name type="scientific">Pannonibacter indicus</name>
    <dbReference type="NCBI Taxonomy" id="466044"/>
    <lineage>
        <taxon>Bacteria</taxon>
        <taxon>Pseudomonadati</taxon>
        <taxon>Pseudomonadota</taxon>
        <taxon>Alphaproteobacteria</taxon>
        <taxon>Hyphomicrobiales</taxon>
        <taxon>Stappiaceae</taxon>
        <taxon>Pannonibacter</taxon>
    </lineage>
</organism>
<dbReference type="InterPro" id="IPR042272">
    <property type="entry name" value="ATP12_ATP_synth-F1-assembly_N"/>
</dbReference>
<protein>
    <submittedName>
        <fullName evidence="4">Chaperone required for the assembly of the mitochondrial F1-ATPase</fullName>
    </submittedName>
</protein>
<proteinExistence type="inferred from homology"/>
<dbReference type="OrthoDB" id="9797825at2"/>
<comment type="similarity">
    <text evidence="1">Belongs to the ATP12 family.</text>
</comment>
<dbReference type="AlphaFoldDB" id="A0A0K6IA46"/>
<evidence type="ECO:0000256" key="1">
    <source>
        <dbReference type="ARBA" id="ARBA00008231"/>
    </source>
</evidence>
<dbReference type="PANTHER" id="PTHR21013">
    <property type="entry name" value="ATP SYNTHASE MITOCHONDRIAL F1 COMPLEX ASSEMBLY FACTOR 2/ATP12 PROTEIN, MITOCHONDRIAL PRECURSOR"/>
    <property type="match status" value="1"/>
</dbReference>
<dbReference type="SUPFAM" id="SSF160909">
    <property type="entry name" value="ATP12-like"/>
    <property type="match status" value="1"/>
</dbReference>
<evidence type="ECO:0000313" key="4">
    <source>
        <dbReference type="EMBL" id="CUA99903.1"/>
    </source>
</evidence>